<evidence type="ECO:0000256" key="5">
    <source>
        <dbReference type="ARBA" id="ARBA00022776"/>
    </source>
</evidence>
<keyword evidence="4" id="KW-0132">Cell division</keyword>
<comment type="subcellular location">
    <subcellularLocation>
        <location evidence="2">Chromosome</location>
        <location evidence="2">Centromere</location>
        <location evidence="2">Kinetochore</location>
    </subcellularLocation>
    <subcellularLocation>
        <location evidence="1">Nucleus</location>
    </subcellularLocation>
</comment>
<dbReference type="AlphaFoldDB" id="A0A6P3Y6V4"/>
<keyword evidence="6" id="KW-0995">Kinetochore</keyword>
<evidence type="ECO:0000256" key="9">
    <source>
        <dbReference type="ARBA" id="ARBA00023328"/>
    </source>
</evidence>
<feature type="coiled-coil region" evidence="10">
    <location>
        <begin position="116"/>
        <end position="189"/>
    </location>
</feature>
<evidence type="ECO:0000256" key="10">
    <source>
        <dbReference type="SAM" id="Coils"/>
    </source>
</evidence>
<accession>A0A6P3Y6V4</accession>
<evidence type="ECO:0000256" key="6">
    <source>
        <dbReference type="ARBA" id="ARBA00022838"/>
    </source>
</evidence>
<keyword evidence="5" id="KW-0498">Mitosis</keyword>
<name>A0A6P3Y6V4_DINQU</name>
<sequence length="189" mass="21481">MADEEEAECPNNAQLFRMAISHTFKNIAESVSEDEFVETLTILKSNPHTAKKLHKAMVEELYKSMNADLEAMLEEDTLQEALAKVARLSEDSTVSADKEAWRPPGDVALHLRSLDAYTIRQATEELEKRVNEMERENETLMKSIAESRSRICATDDSVRKILDHAPVVLQRLENTYQQLTTCIRAIDSE</sequence>
<organism evidence="11 12">
    <name type="scientific">Dinoponera quadriceps</name>
    <name type="common">South American ant</name>
    <dbReference type="NCBI Taxonomy" id="609295"/>
    <lineage>
        <taxon>Eukaryota</taxon>
        <taxon>Metazoa</taxon>
        <taxon>Ecdysozoa</taxon>
        <taxon>Arthropoda</taxon>
        <taxon>Hexapoda</taxon>
        <taxon>Insecta</taxon>
        <taxon>Pterygota</taxon>
        <taxon>Neoptera</taxon>
        <taxon>Endopterygota</taxon>
        <taxon>Hymenoptera</taxon>
        <taxon>Apocrita</taxon>
        <taxon>Aculeata</taxon>
        <taxon>Formicoidea</taxon>
        <taxon>Formicidae</taxon>
        <taxon>Ponerinae</taxon>
        <taxon>Ponerini</taxon>
        <taxon>Dinoponera</taxon>
    </lineage>
</organism>
<evidence type="ECO:0000313" key="12">
    <source>
        <dbReference type="RefSeq" id="XP_014485772.1"/>
    </source>
</evidence>
<evidence type="ECO:0000256" key="8">
    <source>
        <dbReference type="ARBA" id="ARBA00023306"/>
    </source>
</evidence>
<dbReference type="InterPro" id="IPR007128">
    <property type="entry name" value="PMF1/Nnf1"/>
</dbReference>
<dbReference type="GeneID" id="106750156"/>
<keyword evidence="10" id="KW-0175">Coiled coil</keyword>
<evidence type="ECO:0000256" key="1">
    <source>
        <dbReference type="ARBA" id="ARBA00004123"/>
    </source>
</evidence>
<evidence type="ECO:0000256" key="7">
    <source>
        <dbReference type="ARBA" id="ARBA00023242"/>
    </source>
</evidence>
<keyword evidence="3" id="KW-0158">Chromosome</keyword>
<reference evidence="12" key="1">
    <citation type="submission" date="2025-08" db="UniProtKB">
        <authorList>
            <consortium name="RefSeq"/>
        </authorList>
    </citation>
    <scope>IDENTIFICATION</scope>
</reference>
<dbReference type="KEGG" id="dqu:106750156"/>
<evidence type="ECO:0000256" key="2">
    <source>
        <dbReference type="ARBA" id="ARBA00004629"/>
    </source>
</evidence>
<dbReference type="GO" id="GO:0000444">
    <property type="term" value="C:MIS12/MIND type complex"/>
    <property type="evidence" value="ECO:0007669"/>
    <property type="project" value="InterPro"/>
</dbReference>
<keyword evidence="11" id="KW-1185">Reference proteome</keyword>
<evidence type="ECO:0000256" key="4">
    <source>
        <dbReference type="ARBA" id="ARBA00022618"/>
    </source>
</evidence>
<dbReference type="OrthoDB" id="18453at2759"/>
<dbReference type="Proteomes" id="UP000515204">
    <property type="component" value="Unplaced"/>
</dbReference>
<gene>
    <name evidence="12" type="primary">LOC106750156</name>
</gene>
<proteinExistence type="predicted"/>
<dbReference type="Pfam" id="PF03980">
    <property type="entry name" value="Nnf1"/>
    <property type="match status" value="1"/>
</dbReference>
<evidence type="ECO:0000313" key="11">
    <source>
        <dbReference type="Proteomes" id="UP000515204"/>
    </source>
</evidence>
<dbReference type="GO" id="GO:0051301">
    <property type="term" value="P:cell division"/>
    <property type="evidence" value="ECO:0007669"/>
    <property type="project" value="UniProtKB-KW"/>
</dbReference>
<dbReference type="RefSeq" id="XP_014485772.1">
    <property type="nucleotide sequence ID" value="XM_014630286.1"/>
</dbReference>
<keyword evidence="9" id="KW-0137">Centromere</keyword>
<feature type="coiled-coil region" evidence="10">
    <location>
        <begin position="55"/>
        <end position="91"/>
    </location>
</feature>
<dbReference type="GO" id="GO:0005634">
    <property type="term" value="C:nucleus"/>
    <property type="evidence" value="ECO:0007669"/>
    <property type="project" value="UniProtKB-SubCell"/>
</dbReference>
<evidence type="ECO:0000256" key="3">
    <source>
        <dbReference type="ARBA" id="ARBA00022454"/>
    </source>
</evidence>
<keyword evidence="8" id="KW-0131">Cell cycle</keyword>
<protein>
    <submittedName>
        <fullName evidence="12">Uncharacterized protein LOC106750156</fullName>
    </submittedName>
</protein>
<keyword evidence="7" id="KW-0539">Nucleus</keyword>